<gene>
    <name evidence="1" type="ORF">QAD02_023737</name>
</gene>
<dbReference type="EMBL" id="CM056741">
    <property type="protein sequence ID" value="KAJ8687942.1"/>
    <property type="molecule type" value="Genomic_DNA"/>
</dbReference>
<evidence type="ECO:0000313" key="1">
    <source>
        <dbReference type="EMBL" id="KAJ8687942.1"/>
    </source>
</evidence>
<comment type="caution">
    <text evidence="1">The sequence shown here is derived from an EMBL/GenBank/DDBJ whole genome shotgun (WGS) entry which is preliminary data.</text>
</comment>
<keyword evidence="2" id="KW-1185">Reference proteome</keyword>
<accession>A0ACC2Q029</accession>
<organism evidence="1 2">
    <name type="scientific">Eretmocerus hayati</name>
    <dbReference type="NCBI Taxonomy" id="131215"/>
    <lineage>
        <taxon>Eukaryota</taxon>
        <taxon>Metazoa</taxon>
        <taxon>Ecdysozoa</taxon>
        <taxon>Arthropoda</taxon>
        <taxon>Hexapoda</taxon>
        <taxon>Insecta</taxon>
        <taxon>Pterygota</taxon>
        <taxon>Neoptera</taxon>
        <taxon>Endopterygota</taxon>
        <taxon>Hymenoptera</taxon>
        <taxon>Apocrita</taxon>
        <taxon>Proctotrupomorpha</taxon>
        <taxon>Chalcidoidea</taxon>
        <taxon>Aphelinidae</taxon>
        <taxon>Aphelininae</taxon>
        <taxon>Eretmocerus</taxon>
    </lineage>
</organism>
<sequence>MYDSASCSYAGALELKGANGGSSGTGLTNGGLTNGTSSSATACISASSVHVSGASVKQENWPYRGLSCGSTFQQLKQSVEKAKQALADRGGYLAGAFSPPPRANSANLSPTSAISGESCDILISIISTLQIRTEKLRRMNDFISEPIGGFSIMFSEHDGVRISRASVL</sequence>
<proteinExistence type="predicted"/>
<dbReference type="Proteomes" id="UP001239111">
    <property type="component" value="Chromosome 1"/>
</dbReference>
<evidence type="ECO:0000313" key="2">
    <source>
        <dbReference type="Proteomes" id="UP001239111"/>
    </source>
</evidence>
<reference evidence="1" key="1">
    <citation type="submission" date="2023-04" db="EMBL/GenBank/DDBJ databases">
        <title>A chromosome-level genome assembly of the parasitoid wasp Eretmocerus hayati.</title>
        <authorList>
            <person name="Zhong Y."/>
            <person name="Liu S."/>
            <person name="Liu Y."/>
        </authorList>
    </citation>
    <scope>NUCLEOTIDE SEQUENCE</scope>
    <source>
        <strain evidence="1">ZJU_SS_LIU_2023</strain>
    </source>
</reference>
<protein>
    <submittedName>
        <fullName evidence="1">Uncharacterized protein</fullName>
    </submittedName>
</protein>
<name>A0ACC2Q029_9HYME</name>